<dbReference type="Pfam" id="PF07516">
    <property type="entry name" value="SecA_SW"/>
    <property type="match status" value="1"/>
</dbReference>
<dbReference type="InterPro" id="IPR014018">
    <property type="entry name" value="SecA_motor_DEAD"/>
</dbReference>
<evidence type="ECO:0000256" key="9">
    <source>
        <dbReference type="ARBA" id="ARBA00022967"/>
    </source>
</evidence>
<dbReference type="SMART" id="SM00957">
    <property type="entry name" value="SecA_DEAD"/>
    <property type="match status" value="1"/>
</dbReference>
<reference evidence="17" key="1">
    <citation type="submission" date="2019-09" db="EMBL/GenBank/DDBJ databases">
        <title>In-depth cultivation of the pig gut microbiome towards novel bacterial diversity and tailored functional studies.</title>
        <authorList>
            <person name="Wylensek D."/>
            <person name="Hitch T.C.A."/>
            <person name="Clavel T."/>
        </authorList>
    </citation>
    <scope>NUCLEOTIDE SEQUENCE</scope>
    <source>
        <strain evidence="17">RF-744-FAT-WT-3</strain>
    </source>
</reference>
<dbReference type="EC" id="7.4.2.8" evidence="12"/>
<dbReference type="GO" id="GO:0065002">
    <property type="term" value="P:intracellular protein transmembrane transport"/>
    <property type="evidence" value="ECO:0007669"/>
    <property type="project" value="UniProtKB-UniRule"/>
</dbReference>
<dbReference type="InterPro" id="IPR001650">
    <property type="entry name" value="Helicase_C-like"/>
</dbReference>
<comment type="similarity">
    <text evidence="2 12 13">Belongs to the SecA family.</text>
</comment>
<keyword evidence="6 12" id="KW-0547">Nucleotide-binding</keyword>
<evidence type="ECO:0000313" key="17">
    <source>
        <dbReference type="EMBL" id="MST69346.1"/>
    </source>
</evidence>
<dbReference type="HAMAP" id="MF_01382">
    <property type="entry name" value="SecA"/>
    <property type="match status" value="1"/>
</dbReference>
<dbReference type="InterPro" id="IPR011130">
    <property type="entry name" value="SecA_preprotein_X-link_dom"/>
</dbReference>
<evidence type="ECO:0000256" key="13">
    <source>
        <dbReference type="RuleBase" id="RU003874"/>
    </source>
</evidence>
<comment type="function">
    <text evidence="12">Part of the Sec protein translocase complex. Interacts with the SecYEG preprotein conducting channel. Has a central role in coupling the hydrolysis of ATP to the transfer of proteins into and across the cell membrane, serving as an ATP-driven molecular motor driving the stepwise translocation of polypeptide chains across the membrane.</text>
</comment>
<evidence type="ECO:0000256" key="2">
    <source>
        <dbReference type="ARBA" id="ARBA00007650"/>
    </source>
</evidence>
<dbReference type="GO" id="GO:0005829">
    <property type="term" value="C:cytosol"/>
    <property type="evidence" value="ECO:0007669"/>
    <property type="project" value="TreeGrafter"/>
</dbReference>
<evidence type="ECO:0000256" key="6">
    <source>
        <dbReference type="ARBA" id="ARBA00022741"/>
    </source>
</evidence>
<keyword evidence="4 12" id="KW-1003">Cell membrane</keyword>
<dbReference type="GO" id="GO:0005524">
    <property type="term" value="F:ATP binding"/>
    <property type="evidence" value="ECO:0007669"/>
    <property type="project" value="UniProtKB-UniRule"/>
</dbReference>
<dbReference type="InterPro" id="IPR044722">
    <property type="entry name" value="SecA_SF2_C"/>
</dbReference>
<evidence type="ECO:0000256" key="7">
    <source>
        <dbReference type="ARBA" id="ARBA00022840"/>
    </source>
</evidence>
<dbReference type="InterPro" id="IPR014001">
    <property type="entry name" value="Helicase_ATP-bd"/>
</dbReference>
<feature type="domain" description="Helicase ATP-binding" evidence="14">
    <location>
        <begin position="80"/>
        <end position="238"/>
    </location>
</feature>
<accession>A0A6A8MCU4</accession>
<dbReference type="CDD" id="cd17928">
    <property type="entry name" value="DEXDc_SecA"/>
    <property type="match status" value="1"/>
</dbReference>
<protein>
    <recommendedName>
        <fullName evidence="12 13">Protein translocase subunit SecA</fullName>
        <ecNumber evidence="12">7.4.2.8</ecNumber>
    </recommendedName>
</protein>
<dbReference type="PROSITE" id="PS51194">
    <property type="entry name" value="HELICASE_CTER"/>
    <property type="match status" value="1"/>
</dbReference>
<evidence type="ECO:0000256" key="12">
    <source>
        <dbReference type="HAMAP-Rule" id="MF_01382"/>
    </source>
</evidence>
<feature type="binding site" evidence="12">
    <location>
        <position position="485"/>
    </location>
    <ligand>
        <name>ATP</name>
        <dbReference type="ChEBI" id="CHEBI:30616"/>
    </ligand>
</feature>
<dbReference type="Pfam" id="PF21090">
    <property type="entry name" value="P-loop_SecA"/>
    <property type="match status" value="1"/>
</dbReference>
<keyword evidence="7 12" id="KW-0067">ATP-binding</keyword>
<dbReference type="GO" id="GO:0017038">
    <property type="term" value="P:protein import"/>
    <property type="evidence" value="ECO:0007669"/>
    <property type="project" value="InterPro"/>
</dbReference>
<dbReference type="InterPro" id="IPR027417">
    <property type="entry name" value="P-loop_NTPase"/>
</dbReference>
<feature type="domain" description="SecA family profile" evidence="16">
    <location>
        <begin position="1"/>
        <end position="595"/>
    </location>
</feature>
<feature type="binding site" evidence="12">
    <location>
        <position position="78"/>
    </location>
    <ligand>
        <name>ATP</name>
        <dbReference type="ChEBI" id="CHEBI:30616"/>
    </ligand>
</feature>
<dbReference type="Pfam" id="PF07517">
    <property type="entry name" value="SecA_DEAD"/>
    <property type="match status" value="1"/>
</dbReference>
<evidence type="ECO:0000256" key="3">
    <source>
        <dbReference type="ARBA" id="ARBA00022448"/>
    </source>
</evidence>
<comment type="subcellular location">
    <subcellularLocation>
        <location evidence="12">Cell membrane</location>
        <topology evidence="12">Peripheral membrane protein</topology>
        <orientation evidence="12">Cytoplasmic side</orientation>
    </subcellularLocation>
    <subcellularLocation>
        <location evidence="12">Cytoplasm</location>
    </subcellularLocation>
    <subcellularLocation>
        <location evidence="1">Membrane</location>
        <topology evidence="1">Peripheral membrane protein</topology>
    </subcellularLocation>
    <text evidence="12">Distribution is 50-50.</text>
</comment>
<dbReference type="SMART" id="SM00958">
    <property type="entry name" value="SecA_PP_bind"/>
    <property type="match status" value="1"/>
</dbReference>
<organism evidence="17">
    <name type="scientific">Baileyella intestinalis</name>
    <dbReference type="NCBI Taxonomy" id="2606709"/>
    <lineage>
        <taxon>Bacteria</taxon>
        <taxon>Bacillati</taxon>
        <taxon>Bacillota</taxon>
        <taxon>Clostridia</taxon>
        <taxon>Peptostreptococcales</taxon>
        <taxon>Anaerovoracaceae</taxon>
        <taxon>Baileyella</taxon>
    </lineage>
</organism>
<comment type="subunit">
    <text evidence="12">Monomer and homodimer. Part of the essential Sec protein translocation apparatus which comprises SecA, SecYEG and auxiliary proteins SecDF. Other proteins may also be involved.</text>
</comment>
<keyword evidence="5 12" id="KW-0963">Cytoplasm</keyword>
<dbReference type="InterPro" id="IPR011115">
    <property type="entry name" value="SecA_DEAD"/>
</dbReference>
<keyword evidence="8 12" id="KW-0653">Protein transport</keyword>
<dbReference type="Gene3D" id="3.90.1440.10">
    <property type="entry name" value="SecA, preprotein cross-linking domain"/>
    <property type="match status" value="1"/>
</dbReference>
<evidence type="ECO:0000256" key="11">
    <source>
        <dbReference type="ARBA" id="ARBA00023136"/>
    </source>
</evidence>
<dbReference type="GO" id="GO:0043952">
    <property type="term" value="P:protein transport by the Sec complex"/>
    <property type="evidence" value="ECO:0007669"/>
    <property type="project" value="UniProtKB-ARBA"/>
</dbReference>
<dbReference type="GO" id="GO:0031522">
    <property type="term" value="C:cell envelope Sec protein transport complex"/>
    <property type="evidence" value="ECO:0007669"/>
    <property type="project" value="TreeGrafter"/>
</dbReference>
<dbReference type="NCBIfam" id="TIGR00963">
    <property type="entry name" value="secA"/>
    <property type="match status" value="1"/>
</dbReference>
<dbReference type="InterPro" id="IPR000185">
    <property type="entry name" value="SecA"/>
</dbReference>
<dbReference type="Gene3D" id="3.40.50.300">
    <property type="entry name" value="P-loop containing nucleotide triphosphate hydrolases"/>
    <property type="match status" value="2"/>
</dbReference>
<dbReference type="SUPFAM" id="SSF81886">
    <property type="entry name" value="Helical scaffold and wing domains of SecA"/>
    <property type="match status" value="1"/>
</dbReference>
<dbReference type="Gene3D" id="1.10.3060.10">
    <property type="entry name" value="Helical scaffold and wing domains of SecA"/>
    <property type="match status" value="1"/>
</dbReference>
<name>A0A6A8MCU4_9FIRM</name>
<evidence type="ECO:0000256" key="8">
    <source>
        <dbReference type="ARBA" id="ARBA00022927"/>
    </source>
</evidence>
<dbReference type="NCBIfam" id="NF009538">
    <property type="entry name" value="PRK12904.1"/>
    <property type="match status" value="1"/>
</dbReference>
<evidence type="ECO:0000256" key="1">
    <source>
        <dbReference type="ARBA" id="ARBA00004170"/>
    </source>
</evidence>
<dbReference type="GO" id="GO:0005886">
    <property type="term" value="C:plasma membrane"/>
    <property type="evidence" value="ECO:0007669"/>
    <property type="project" value="UniProtKB-SubCell"/>
</dbReference>
<dbReference type="InterPro" id="IPR036266">
    <property type="entry name" value="SecA_Wing/Scaffold_sf"/>
</dbReference>
<dbReference type="PROSITE" id="PS51196">
    <property type="entry name" value="SECA_MOTOR_DEAD"/>
    <property type="match status" value="1"/>
</dbReference>
<keyword evidence="10 12" id="KW-0811">Translocation</keyword>
<dbReference type="RefSeq" id="WP_154572814.1">
    <property type="nucleotide sequence ID" value="NZ_VUNB01000005.1"/>
</dbReference>
<comment type="caution">
    <text evidence="17">The sequence shown here is derived from an EMBL/GenBank/DDBJ whole genome shotgun (WGS) entry which is preliminary data.</text>
</comment>
<keyword evidence="3 12" id="KW-0813">Transport</keyword>
<dbReference type="EMBL" id="VUNB01000005">
    <property type="protein sequence ID" value="MST69346.1"/>
    <property type="molecule type" value="Genomic_DNA"/>
</dbReference>
<dbReference type="FunFam" id="3.40.50.300:FF:000113">
    <property type="entry name" value="Preprotein translocase subunit SecA"/>
    <property type="match status" value="1"/>
</dbReference>
<evidence type="ECO:0000256" key="4">
    <source>
        <dbReference type="ARBA" id="ARBA00022475"/>
    </source>
</evidence>
<evidence type="ECO:0000259" key="16">
    <source>
        <dbReference type="PROSITE" id="PS51196"/>
    </source>
</evidence>
<keyword evidence="9 12" id="KW-1278">Translocase</keyword>
<dbReference type="InterPro" id="IPR036670">
    <property type="entry name" value="SecA_X-link_sf"/>
</dbReference>
<feature type="domain" description="Helicase C-terminal" evidence="15">
    <location>
        <begin position="410"/>
        <end position="621"/>
    </location>
</feature>
<dbReference type="SUPFAM" id="SSF81767">
    <property type="entry name" value="Pre-protein crosslinking domain of SecA"/>
    <property type="match status" value="1"/>
</dbReference>
<keyword evidence="11 12" id="KW-0472">Membrane</keyword>
<dbReference type="PANTHER" id="PTHR30612:SF0">
    <property type="entry name" value="CHLOROPLAST PROTEIN-TRANSPORTING ATPASE"/>
    <property type="match status" value="1"/>
</dbReference>
<evidence type="ECO:0000256" key="5">
    <source>
        <dbReference type="ARBA" id="ARBA00022490"/>
    </source>
</evidence>
<dbReference type="InterPro" id="IPR020937">
    <property type="entry name" value="SecA_CS"/>
</dbReference>
<dbReference type="Pfam" id="PF01043">
    <property type="entry name" value="SecA_PP_bind"/>
    <property type="match status" value="1"/>
</dbReference>
<dbReference type="PROSITE" id="PS51192">
    <property type="entry name" value="HELICASE_ATP_BIND_1"/>
    <property type="match status" value="1"/>
</dbReference>
<dbReference type="CDD" id="cd18803">
    <property type="entry name" value="SF2_C_secA"/>
    <property type="match status" value="1"/>
</dbReference>
<dbReference type="AlphaFoldDB" id="A0A6A8MCU4"/>
<dbReference type="PANTHER" id="PTHR30612">
    <property type="entry name" value="SECA INNER MEMBRANE COMPONENT OF SEC PROTEIN SECRETION SYSTEM"/>
    <property type="match status" value="1"/>
</dbReference>
<comment type="catalytic activity">
    <reaction evidence="12">
        <text>ATP + H2O + cellular proteinSide 1 = ADP + phosphate + cellular proteinSide 2.</text>
        <dbReference type="EC" id="7.4.2.8"/>
    </reaction>
</comment>
<proteinExistence type="inferred from homology"/>
<evidence type="ECO:0000259" key="14">
    <source>
        <dbReference type="PROSITE" id="PS51192"/>
    </source>
</evidence>
<evidence type="ECO:0000256" key="10">
    <source>
        <dbReference type="ARBA" id="ARBA00023010"/>
    </source>
</evidence>
<dbReference type="InterPro" id="IPR011116">
    <property type="entry name" value="SecA_Wing/Scaffold"/>
</dbReference>
<gene>
    <name evidence="12 17" type="primary">secA</name>
    <name evidence="17" type="ORF">FYJ66_07055</name>
</gene>
<dbReference type="SUPFAM" id="SSF52540">
    <property type="entry name" value="P-loop containing nucleoside triphosphate hydrolases"/>
    <property type="match status" value="2"/>
</dbReference>
<dbReference type="GO" id="GO:0006605">
    <property type="term" value="P:protein targeting"/>
    <property type="evidence" value="ECO:0007669"/>
    <property type="project" value="UniProtKB-UniRule"/>
</dbReference>
<dbReference type="GO" id="GO:0008564">
    <property type="term" value="F:protein-exporting ATPase activity"/>
    <property type="evidence" value="ECO:0007669"/>
    <property type="project" value="UniProtKB-EC"/>
</dbReference>
<feature type="binding site" evidence="12">
    <location>
        <begin position="96"/>
        <end position="100"/>
    </location>
    <ligand>
        <name>ATP</name>
        <dbReference type="ChEBI" id="CHEBI:30616"/>
    </ligand>
</feature>
<dbReference type="PROSITE" id="PS01312">
    <property type="entry name" value="SECA"/>
    <property type="match status" value="1"/>
</dbReference>
<dbReference type="PRINTS" id="PR00906">
    <property type="entry name" value="SECA"/>
</dbReference>
<sequence length="810" mass="92432">MNFNQKKDLKSAMEQVRIINSLEERIRNFEPEDFQNATRNFKLRLSRGETHRDILPEAFAVCREASRRVLGMRHFDVQLIGGITLDRGDIAEMMTGEGKTLSATTAAYLNALDGKGVHVVTVNDYLARRDSETMAPLFSYLGMTTGCILSGMEPGARRAAYAGDVTYGTANEFGFDYLRDNMADDRKEQVQRDLHYAIIDEVDSVLIDEARTPLIISGPDPSRSEDEYLKADEFVKGLSADDYEIQWKERQVSLTEQGVSKAENYYSLGNLSDPENMEICHYVLQALRANLIMARNIDYIVKEKEVFIVDEFTGRVMEGRRFSDGLHQAIEAKERVTIMPENRTLAMITLQNYFRMYRKLSGMTGTARTEADEFREIYNMNVLTVPTNRPVKRIDCPDQVFISEKAKWEAVVDLIEKTSRRGQPVLAGTTSVENSEYLSLLLRKKHIVHTVLNARNDRKEAEIIAQAGRFGAVTVATNMAGRGTDILLGGNPDFLIKSVSSRKSLTSADKRKLVQYCKKQRQRVMELGGLLVIGTERHESRRIDDQLRGRAGRQGDPGKSVFYVSMEDQLLQRFSRDEAGKISAKHSSEEKGPVSSRLITALIENTQKKVEGNNYAIRKNVLNYDDVLNQQRKILYGQRQRVLEDEDIQNQVEEMIGETVEALVKKMTSVSRFPEEWDFQGLAEDLGHAFKNIRIVVPETEEDKMKFTEESVTDKLSRFLINNYRARRNTGSQVFSMVEKKILITVIDRCWTDHLEQMEVMRKGIGLMALGQKDPVTEYARNGKRLFERMNERICAETVKLVFQIEVELL</sequence>
<evidence type="ECO:0000259" key="15">
    <source>
        <dbReference type="PROSITE" id="PS51194"/>
    </source>
</evidence>